<dbReference type="GO" id="GO:0042450">
    <property type="term" value="P:L-arginine biosynthetic process via ornithine"/>
    <property type="evidence" value="ECO:0007669"/>
    <property type="project" value="TreeGrafter"/>
</dbReference>
<dbReference type="PANTHER" id="PTHR45753:SF3">
    <property type="entry name" value="ORNITHINE TRANSCARBAMYLASE, MITOCHONDRIAL"/>
    <property type="match status" value="1"/>
</dbReference>
<keyword evidence="5 6" id="KW-0808">Transferase</keyword>
<dbReference type="EC" id="2.1.3.3" evidence="4"/>
<evidence type="ECO:0000259" key="7">
    <source>
        <dbReference type="Pfam" id="PF00185"/>
    </source>
</evidence>
<comment type="caution">
    <text evidence="9">The sequence shown here is derived from an EMBL/GenBank/DDBJ whole genome shotgun (WGS) entry which is preliminary data.</text>
</comment>
<dbReference type="InterPro" id="IPR036901">
    <property type="entry name" value="Asp/Orn_carbamoylTrfase_sf"/>
</dbReference>
<sequence>MPETRHFLSITDITAEETRRLIERAIEMKAAPPGSVQPLAGKRIALLFEKPSLRTRVSFQMGIWELGGFSMYLGQDEVGLGRREPVSDVARVLSGYVDCIIARVNSHDSLVGLAKYGDVPVINALSDVEHPCQTMADLLTIAETHGCTDGLNLAYIGDGNNVARSLCLGATAVGMNFSIASPHGYQLEESVLATASDRASRNDGGTRPTVHPLVRPCDAVVDANVVYTDVWASMGDEAEAQERLRAFQGYTVDDALMAQAAPGACFMHDMPAHYGEEVPVGMLEHPQSVAYQQAHNRLHAQKAVLEFLLS</sequence>
<feature type="domain" description="Aspartate/ornithine carbamoyltransferase Asp/Orn-binding" evidence="7">
    <location>
        <begin position="149"/>
        <end position="307"/>
    </location>
</feature>
<gene>
    <name evidence="9" type="ORF">GBAR_LOCUS27010</name>
</gene>
<reference evidence="9" key="1">
    <citation type="submission" date="2023-03" db="EMBL/GenBank/DDBJ databases">
        <authorList>
            <person name="Steffen K."/>
            <person name="Cardenas P."/>
        </authorList>
    </citation>
    <scope>NUCLEOTIDE SEQUENCE</scope>
</reference>
<dbReference type="PANTHER" id="PTHR45753">
    <property type="entry name" value="ORNITHINE CARBAMOYLTRANSFERASE, MITOCHONDRIAL"/>
    <property type="match status" value="1"/>
</dbReference>
<evidence type="ECO:0000256" key="6">
    <source>
        <dbReference type="RuleBase" id="RU003634"/>
    </source>
</evidence>
<evidence type="ECO:0000256" key="3">
    <source>
        <dbReference type="ARBA" id="ARBA00011233"/>
    </source>
</evidence>
<evidence type="ECO:0000256" key="1">
    <source>
        <dbReference type="ARBA" id="ARBA00004695"/>
    </source>
</evidence>
<dbReference type="EMBL" id="CASHTH010003772">
    <property type="protein sequence ID" value="CAI8049057.1"/>
    <property type="molecule type" value="Genomic_DNA"/>
</dbReference>
<evidence type="ECO:0000256" key="2">
    <source>
        <dbReference type="ARBA" id="ARBA00007805"/>
    </source>
</evidence>
<evidence type="ECO:0000313" key="9">
    <source>
        <dbReference type="EMBL" id="CAI8049057.1"/>
    </source>
</evidence>
<evidence type="ECO:0000256" key="5">
    <source>
        <dbReference type="ARBA" id="ARBA00022679"/>
    </source>
</evidence>
<dbReference type="PRINTS" id="PR00102">
    <property type="entry name" value="OTCASE"/>
</dbReference>
<feature type="domain" description="Aspartate/ornithine carbamoyltransferase carbamoyl-P binding" evidence="8">
    <location>
        <begin position="5"/>
        <end position="143"/>
    </location>
</feature>
<dbReference type="SUPFAM" id="SSF53671">
    <property type="entry name" value="Aspartate/ornithine carbamoyltransferase"/>
    <property type="match status" value="1"/>
</dbReference>
<dbReference type="FunFam" id="3.40.50.1370:FF:000008">
    <property type="entry name" value="Ornithine carbamoyltransferase"/>
    <property type="match status" value="1"/>
</dbReference>
<comment type="pathway">
    <text evidence="1">Nitrogen metabolism; urea cycle; L-citrulline from L-ornithine and carbamoyl phosphate: step 1/1.</text>
</comment>
<dbReference type="AlphaFoldDB" id="A0AA35TL77"/>
<proteinExistence type="inferred from homology"/>
<accession>A0AA35TL77</accession>
<keyword evidence="10" id="KW-1185">Reference proteome</keyword>
<evidence type="ECO:0000313" key="10">
    <source>
        <dbReference type="Proteomes" id="UP001174909"/>
    </source>
</evidence>
<dbReference type="InterPro" id="IPR006130">
    <property type="entry name" value="Asp/Orn_carbamoylTrfase"/>
</dbReference>
<evidence type="ECO:0000256" key="4">
    <source>
        <dbReference type="ARBA" id="ARBA00013007"/>
    </source>
</evidence>
<organism evidence="9 10">
    <name type="scientific">Geodia barretti</name>
    <name type="common">Barrett's horny sponge</name>
    <dbReference type="NCBI Taxonomy" id="519541"/>
    <lineage>
        <taxon>Eukaryota</taxon>
        <taxon>Metazoa</taxon>
        <taxon>Porifera</taxon>
        <taxon>Demospongiae</taxon>
        <taxon>Heteroscleromorpha</taxon>
        <taxon>Tetractinellida</taxon>
        <taxon>Astrophorina</taxon>
        <taxon>Geodiidae</taxon>
        <taxon>Geodia</taxon>
    </lineage>
</organism>
<protein>
    <recommendedName>
        <fullName evidence="4">ornithine carbamoyltransferase</fullName>
        <ecNumber evidence="4">2.1.3.3</ecNumber>
    </recommendedName>
</protein>
<name>A0AA35TL77_GEOBA</name>
<dbReference type="InterPro" id="IPR006131">
    <property type="entry name" value="Asp_carbamoyltransf_Asp/Orn-bd"/>
</dbReference>
<dbReference type="NCBIfam" id="NF001986">
    <property type="entry name" value="PRK00779.1"/>
    <property type="match status" value="1"/>
</dbReference>
<dbReference type="InterPro" id="IPR006132">
    <property type="entry name" value="Asp/Orn_carbamoyltranf_P-bd"/>
</dbReference>
<dbReference type="GO" id="GO:0019240">
    <property type="term" value="P:citrulline biosynthetic process"/>
    <property type="evidence" value="ECO:0007669"/>
    <property type="project" value="TreeGrafter"/>
</dbReference>
<dbReference type="InterPro" id="IPR002292">
    <property type="entry name" value="Orn/put_carbamltrans"/>
</dbReference>
<dbReference type="GO" id="GO:0004585">
    <property type="term" value="F:ornithine carbamoyltransferase activity"/>
    <property type="evidence" value="ECO:0007669"/>
    <property type="project" value="UniProtKB-EC"/>
</dbReference>
<dbReference type="GO" id="GO:0016597">
    <property type="term" value="F:amino acid binding"/>
    <property type="evidence" value="ECO:0007669"/>
    <property type="project" value="InterPro"/>
</dbReference>
<evidence type="ECO:0000259" key="8">
    <source>
        <dbReference type="Pfam" id="PF02729"/>
    </source>
</evidence>
<comment type="similarity">
    <text evidence="2">Belongs to the aspartate/ornithine carbamoyltransferase superfamily. OTCase family.</text>
</comment>
<dbReference type="PRINTS" id="PR00100">
    <property type="entry name" value="AOTCASE"/>
</dbReference>
<dbReference type="Pfam" id="PF02729">
    <property type="entry name" value="OTCace_N"/>
    <property type="match status" value="1"/>
</dbReference>
<dbReference type="Proteomes" id="UP001174909">
    <property type="component" value="Unassembled WGS sequence"/>
</dbReference>
<comment type="subunit">
    <text evidence="3">Homotrimer.</text>
</comment>
<dbReference type="NCBIfam" id="TIGR00658">
    <property type="entry name" value="orni_carb_tr"/>
    <property type="match status" value="1"/>
</dbReference>
<dbReference type="Gene3D" id="3.40.50.1370">
    <property type="entry name" value="Aspartate/ornithine carbamoyltransferase"/>
    <property type="match status" value="2"/>
</dbReference>
<dbReference type="Pfam" id="PF00185">
    <property type="entry name" value="OTCace"/>
    <property type="match status" value="1"/>
</dbReference>